<gene>
    <name evidence="3" type="ORF">WHR41_04044</name>
</gene>
<sequence length="313" mass="33719">MPFFIQPFFRKPFKLIALDADTNQPLDPHVRRRTRVTYYELQNGSNGSKKLVAHKGSSEAGAAKQEAEVKPEEGKPGENKTGGDNAEEKKADAPAAEKKPVADANAAWTPEEDAKLKALKGEGKTWRQIGEEMGRGKAALQARWKEIGGAGGNAGGNDQGKKNDGGAKGGSEQGKKDEGGMDGEGKKPEGKQEGQGKQGKKGKGGKGEGGKGEGGNQGVEAKKEQSVAKDESLKAADANQETRFTMGDWLVLQEDDLFSFGELQCLSELIAKDCDQSWQRISANFFNLTGRRIHPNDVREKFESMALMAEGRK</sequence>
<dbReference type="Gene3D" id="1.10.10.60">
    <property type="entry name" value="Homeodomain-like"/>
    <property type="match status" value="1"/>
</dbReference>
<proteinExistence type="predicted"/>
<reference evidence="3 4" key="1">
    <citation type="journal article" date="2020" name="Microbiol. Resour. Announc.">
        <title>Draft Genome Sequence of a Cladosporium Species Isolated from the Mesophotic Ascidian Didemnum maculosum.</title>
        <authorList>
            <person name="Gioti A."/>
            <person name="Siaperas R."/>
            <person name="Nikolaivits E."/>
            <person name="Le Goff G."/>
            <person name="Ouazzani J."/>
            <person name="Kotoulas G."/>
            <person name="Topakas E."/>
        </authorList>
    </citation>
    <scope>NUCLEOTIDE SEQUENCE [LARGE SCALE GENOMIC DNA]</scope>
    <source>
        <strain evidence="3 4">TM138-S3</strain>
    </source>
</reference>
<dbReference type="RefSeq" id="XP_069229954.1">
    <property type="nucleotide sequence ID" value="XM_069372650.1"/>
</dbReference>
<dbReference type="Proteomes" id="UP000803884">
    <property type="component" value="Unassembled WGS sequence"/>
</dbReference>
<dbReference type="AlphaFoldDB" id="A0AB34KUL7"/>
<name>A0AB34KUL7_9PEZI</name>
<organism evidence="3 4">
    <name type="scientific">Cladosporium halotolerans</name>
    <dbReference type="NCBI Taxonomy" id="1052096"/>
    <lineage>
        <taxon>Eukaryota</taxon>
        <taxon>Fungi</taxon>
        <taxon>Dikarya</taxon>
        <taxon>Ascomycota</taxon>
        <taxon>Pezizomycotina</taxon>
        <taxon>Dothideomycetes</taxon>
        <taxon>Dothideomycetidae</taxon>
        <taxon>Cladosporiales</taxon>
        <taxon>Cladosporiaceae</taxon>
        <taxon>Cladosporium</taxon>
    </lineage>
</organism>
<evidence type="ECO:0000256" key="1">
    <source>
        <dbReference type="SAM" id="MobiDB-lite"/>
    </source>
</evidence>
<dbReference type="CDD" id="cd00167">
    <property type="entry name" value="SANT"/>
    <property type="match status" value="1"/>
</dbReference>
<feature type="compositionally biased region" description="Basic and acidic residues" evidence="1">
    <location>
        <begin position="86"/>
        <end position="101"/>
    </location>
</feature>
<feature type="region of interest" description="Disordered" evidence="1">
    <location>
        <begin position="41"/>
        <end position="239"/>
    </location>
</feature>
<dbReference type="EMBL" id="JAAQHG020000012">
    <property type="protein sequence ID" value="KAL1586849.1"/>
    <property type="molecule type" value="Genomic_DNA"/>
</dbReference>
<protein>
    <recommendedName>
        <fullName evidence="2">Myb-like domain-containing protein</fullName>
    </recommendedName>
</protein>
<dbReference type="InterPro" id="IPR001005">
    <property type="entry name" value="SANT/Myb"/>
</dbReference>
<keyword evidence="4" id="KW-1185">Reference proteome</keyword>
<evidence type="ECO:0000313" key="4">
    <source>
        <dbReference type="Proteomes" id="UP000803884"/>
    </source>
</evidence>
<evidence type="ECO:0000313" key="3">
    <source>
        <dbReference type="EMBL" id="KAL1586849.1"/>
    </source>
</evidence>
<evidence type="ECO:0000259" key="2">
    <source>
        <dbReference type="PROSITE" id="PS50090"/>
    </source>
</evidence>
<dbReference type="PROSITE" id="PS50090">
    <property type="entry name" value="MYB_LIKE"/>
    <property type="match status" value="1"/>
</dbReference>
<dbReference type="Pfam" id="PF13921">
    <property type="entry name" value="Myb_DNA-bind_6"/>
    <property type="match status" value="1"/>
</dbReference>
<feature type="compositionally biased region" description="Gly residues" evidence="1">
    <location>
        <begin position="148"/>
        <end position="158"/>
    </location>
</feature>
<dbReference type="GeneID" id="96005488"/>
<feature type="compositionally biased region" description="Basic and acidic residues" evidence="1">
    <location>
        <begin position="65"/>
        <end position="78"/>
    </location>
</feature>
<feature type="compositionally biased region" description="Basic and acidic residues" evidence="1">
    <location>
        <begin position="173"/>
        <end position="194"/>
    </location>
</feature>
<feature type="domain" description="Myb-like" evidence="2">
    <location>
        <begin position="108"/>
        <end position="148"/>
    </location>
</feature>
<feature type="compositionally biased region" description="Basic and acidic residues" evidence="1">
    <location>
        <begin position="220"/>
        <end position="234"/>
    </location>
</feature>
<feature type="compositionally biased region" description="Basic and acidic residues" evidence="1">
    <location>
        <begin position="112"/>
        <end position="135"/>
    </location>
</feature>
<accession>A0AB34KUL7</accession>
<comment type="caution">
    <text evidence="3">The sequence shown here is derived from an EMBL/GenBank/DDBJ whole genome shotgun (WGS) entry which is preliminary data.</text>
</comment>